<evidence type="ECO:0000313" key="2">
    <source>
        <dbReference type="EMBL" id="GGF22006.1"/>
    </source>
</evidence>
<keyword evidence="3" id="KW-1185">Reference proteome</keyword>
<reference evidence="3" key="1">
    <citation type="journal article" date="2019" name="Int. J. Syst. Evol. Microbiol.">
        <title>The Global Catalogue of Microorganisms (GCM) 10K type strain sequencing project: providing services to taxonomists for standard genome sequencing and annotation.</title>
        <authorList>
            <consortium name="The Broad Institute Genomics Platform"/>
            <consortium name="The Broad Institute Genome Sequencing Center for Infectious Disease"/>
            <person name="Wu L."/>
            <person name="Ma J."/>
        </authorList>
    </citation>
    <scope>NUCLEOTIDE SEQUENCE [LARGE SCALE GENOMIC DNA]</scope>
    <source>
        <strain evidence="3">CCM 7855</strain>
    </source>
</reference>
<evidence type="ECO:0000313" key="3">
    <source>
        <dbReference type="Proteomes" id="UP000632454"/>
    </source>
</evidence>
<evidence type="ECO:0008006" key="4">
    <source>
        <dbReference type="Google" id="ProtNLM"/>
    </source>
</evidence>
<proteinExistence type="predicted"/>
<dbReference type="Proteomes" id="UP000632454">
    <property type="component" value="Unassembled WGS sequence"/>
</dbReference>
<feature type="signal peptide" evidence="1">
    <location>
        <begin position="1"/>
        <end position="28"/>
    </location>
</feature>
<evidence type="ECO:0000256" key="1">
    <source>
        <dbReference type="SAM" id="SignalP"/>
    </source>
</evidence>
<organism evidence="2 3">
    <name type="scientific">Williamsia phyllosphaerae</name>
    <dbReference type="NCBI Taxonomy" id="885042"/>
    <lineage>
        <taxon>Bacteria</taxon>
        <taxon>Bacillati</taxon>
        <taxon>Actinomycetota</taxon>
        <taxon>Actinomycetes</taxon>
        <taxon>Mycobacteriales</taxon>
        <taxon>Nocardiaceae</taxon>
        <taxon>Williamsia</taxon>
    </lineage>
</organism>
<dbReference type="EMBL" id="BMCS01000001">
    <property type="protein sequence ID" value="GGF22006.1"/>
    <property type="molecule type" value="Genomic_DNA"/>
</dbReference>
<keyword evidence="1" id="KW-0732">Signal</keyword>
<feature type="chain" id="PRO_5045362988" description="CARDB domain-containing protein" evidence="1">
    <location>
        <begin position="29"/>
        <end position="131"/>
    </location>
</feature>
<comment type="caution">
    <text evidence="2">The sequence shown here is derived from an EMBL/GenBank/DDBJ whole genome shotgun (WGS) entry which is preliminary data.</text>
</comment>
<sequence>MRISTRFSVVFAATIVALGTIGAGAAVAAPGTGSTSGFTADLVGSNGSEGLSCALNVTNNGPATARNVTVFTNPGLFGPRPVSLGDIAPGQSKKKLQIDCGIFGRQLYQYAVSTTPDLNPGNNGAVVYTPG</sequence>
<name>A0ABQ1UN09_9NOCA</name>
<accession>A0ABQ1UN09</accession>
<dbReference type="RefSeq" id="WP_188488770.1">
    <property type="nucleotide sequence ID" value="NZ_BMCS01000001.1"/>
</dbReference>
<gene>
    <name evidence="2" type="ORF">GCM10007298_17430</name>
</gene>
<protein>
    <recommendedName>
        <fullName evidence="4">CARDB domain-containing protein</fullName>
    </recommendedName>
</protein>